<keyword evidence="3" id="KW-1185">Reference proteome</keyword>
<dbReference type="GO" id="GO:0016747">
    <property type="term" value="F:acyltransferase activity, transferring groups other than amino-acyl groups"/>
    <property type="evidence" value="ECO:0007669"/>
    <property type="project" value="InterPro"/>
</dbReference>
<dbReference type="EMBL" id="SHLA01000001">
    <property type="protein sequence ID" value="RZU61966.1"/>
    <property type="molecule type" value="Genomic_DNA"/>
</dbReference>
<evidence type="ECO:0000259" key="1">
    <source>
        <dbReference type="PROSITE" id="PS51186"/>
    </source>
</evidence>
<dbReference type="RefSeq" id="WP_102157588.1">
    <property type="nucleotide sequence ID" value="NZ_PGGT01000006.1"/>
</dbReference>
<dbReference type="InterPro" id="IPR016181">
    <property type="entry name" value="Acyl_CoA_acyltransferase"/>
</dbReference>
<dbReference type="Pfam" id="PF00583">
    <property type="entry name" value="Acetyltransf_1"/>
    <property type="match status" value="1"/>
</dbReference>
<dbReference type="AlphaFoldDB" id="A0A4V2G9W7"/>
<protein>
    <submittedName>
        <fullName evidence="2">Acetyltransferase (GNAT) family protein</fullName>
    </submittedName>
</protein>
<evidence type="ECO:0000313" key="3">
    <source>
        <dbReference type="Proteomes" id="UP000292685"/>
    </source>
</evidence>
<dbReference type="PROSITE" id="PS51186">
    <property type="entry name" value="GNAT"/>
    <property type="match status" value="1"/>
</dbReference>
<evidence type="ECO:0000313" key="2">
    <source>
        <dbReference type="EMBL" id="RZU61966.1"/>
    </source>
</evidence>
<proteinExistence type="predicted"/>
<dbReference type="OrthoDB" id="3676098at2"/>
<accession>A0A4V2G9W7</accession>
<gene>
    <name evidence="2" type="ORF">EV380_1551</name>
</gene>
<dbReference type="Proteomes" id="UP000292685">
    <property type="component" value="Unassembled WGS sequence"/>
</dbReference>
<comment type="caution">
    <text evidence="2">The sequence shown here is derived from an EMBL/GenBank/DDBJ whole genome shotgun (WGS) entry which is preliminary data.</text>
</comment>
<organism evidence="2 3">
    <name type="scientific">Zhihengliuella halotolerans</name>
    <dbReference type="NCBI Taxonomy" id="370736"/>
    <lineage>
        <taxon>Bacteria</taxon>
        <taxon>Bacillati</taxon>
        <taxon>Actinomycetota</taxon>
        <taxon>Actinomycetes</taxon>
        <taxon>Micrococcales</taxon>
        <taxon>Micrococcaceae</taxon>
        <taxon>Zhihengliuella</taxon>
    </lineage>
</organism>
<dbReference type="InterPro" id="IPR000182">
    <property type="entry name" value="GNAT_dom"/>
</dbReference>
<feature type="domain" description="N-acetyltransferase" evidence="1">
    <location>
        <begin position="10"/>
        <end position="179"/>
    </location>
</feature>
<dbReference type="Gene3D" id="3.40.630.30">
    <property type="match status" value="1"/>
</dbReference>
<sequence length="310" mass="33719">MTEQPGLHHLTYRPWREGDDLALLQVWGDPATPQAHVDRTMLRASHDDPWARTVVAEDQGVPIAAATVFESSLHPDRLWFYVEVARDHRRQGIATELLRQLRREGAPSGVAALKSRYTDEGNDAGASAGFAASVGQSQIMRSRAVVVEPGGMKLPEFTDDGLTLEESATGSVELTRLVTEFYNSVHEWDRADMTLGRAQTMLLSEATGAKGSVVLRDKPKAKGGKILSFAISYEPDRLDAPADVLIGWDPELEKSAAEHAVFGLIAMLAHQYPVKIEVDDAMTALREVVDGLIAAGQATVVTTTHIVSTD</sequence>
<dbReference type="CDD" id="cd04301">
    <property type="entry name" value="NAT_SF"/>
    <property type="match status" value="1"/>
</dbReference>
<dbReference type="SUPFAM" id="SSF55729">
    <property type="entry name" value="Acyl-CoA N-acyltransferases (Nat)"/>
    <property type="match status" value="1"/>
</dbReference>
<keyword evidence="2" id="KW-0808">Transferase</keyword>
<reference evidence="2 3" key="1">
    <citation type="submission" date="2019-02" db="EMBL/GenBank/DDBJ databases">
        <title>Sequencing the genomes of 1000 actinobacteria strains.</title>
        <authorList>
            <person name="Klenk H.-P."/>
        </authorList>
    </citation>
    <scope>NUCLEOTIDE SEQUENCE [LARGE SCALE GENOMIC DNA]</scope>
    <source>
        <strain evidence="2 3">DSM 17364</strain>
    </source>
</reference>
<name>A0A4V2G9W7_9MICC</name>